<dbReference type="KEGG" id="rdi:CMV14_22665"/>
<dbReference type="SUPFAM" id="SSF52833">
    <property type="entry name" value="Thioredoxin-like"/>
    <property type="match status" value="1"/>
</dbReference>
<organism evidence="4 5">
    <name type="scientific">Rhizorhabdus dicambivorans</name>
    <dbReference type="NCBI Taxonomy" id="1850238"/>
    <lineage>
        <taxon>Bacteria</taxon>
        <taxon>Pseudomonadati</taxon>
        <taxon>Pseudomonadota</taxon>
        <taxon>Alphaproteobacteria</taxon>
        <taxon>Sphingomonadales</taxon>
        <taxon>Sphingomonadaceae</taxon>
        <taxon>Rhizorhabdus</taxon>
    </lineage>
</organism>
<evidence type="ECO:0000259" key="2">
    <source>
        <dbReference type="PROSITE" id="PS50404"/>
    </source>
</evidence>
<dbReference type="SFLD" id="SFLDG01151">
    <property type="entry name" value="Main.2:_Nu-like"/>
    <property type="match status" value="1"/>
</dbReference>
<evidence type="ECO:0000313" key="4">
    <source>
        <dbReference type="EMBL" id="PCE42264.1"/>
    </source>
</evidence>
<feature type="domain" description="GST C-terminal" evidence="3">
    <location>
        <begin position="85"/>
        <end position="208"/>
    </location>
</feature>
<name>A0A2A4FX49_9SPHN</name>
<dbReference type="SUPFAM" id="SSF47616">
    <property type="entry name" value="GST C-terminal domain-like"/>
    <property type="match status" value="1"/>
</dbReference>
<dbReference type="SFLD" id="SFLDG00358">
    <property type="entry name" value="Main_(cytGST)"/>
    <property type="match status" value="1"/>
</dbReference>
<dbReference type="SFLD" id="SFLDS00019">
    <property type="entry name" value="Glutathione_Transferase_(cytos"/>
    <property type="match status" value="1"/>
</dbReference>
<evidence type="ECO:0000256" key="1">
    <source>
        <dbReference type="RuleBase" id="RU003494"/>
    </source>
</evidence>
<dbReference type="Gene3D" id="1.20.1050.10">
    <property type="match status" value="1"/>
</dbReference>
<gene>
    <name evidence="4" type="ORF">COO09_11625</name>
</gene>
<dbReference type="PROSITE" id="PS50405">
    <property type="entry name" value="GST_CTER"/>
    <property type="match status" value="1"/>
</dbReference>
<dbReference type="InterPro" id="IPR004045">
    <property type="entry name" value="Glutathione_S-Trfase_N"/>
</dbReference>
<dbReference type="Pfam" id="PF00043">
    <property type="entry name" value="GST_C"/>
    <property type="match status" value="1"/>
</dbReference>
<dbReference type="OrthoDB" id="9810080at2"/>
<keyword evidence="4" id="KW-0808">Transferase</keyword>
<dbReference type="InterPro" id="IPR004046">
    <property type="entry name" value="GST_C"/>
</dbReference>
<proteinExistence type="inferred from homology"/>
<comment type="similarity">
    <text evidence="1">Belongs to the GST superfamily.</text>
</comment>
<dbReference type="InterPro" id="IPR036282">
    <property type="entry name" value="Glutathione-S-Trfase_C_sf"/>
</dbReference>
<dbReference type="GO" id="GO:0006749">
    <property type="term" value="P:glutathione metabolic process"/>
    <property type="evidence" value="ECO:0007669"/>
    <property type="project" value="TreeGrafter"/>
</dbReference>
<dbReference type="RefSeq" id="WP_066963839.1">
    <property type="nucleotide sequence ID" value="NZ_CP023449.1"/>
</dbReference>
<feature type="domain" description="GST N-terminal" evidence="2">
    <location>
        <begin position="1"/>
        <end position="80"/>
    </location>
</feature>
<dbReference type="InterPro" id="IPR036249">
    <property type="entry name" value="Thioredoxin-like_sf"/>
</dbReference>
<dbReference type="InterPro" id="IPR010987">
    <property type="entry name" value="Glutathione-S-Trfase_C-like"/>
</dbReference>
<dbReference type="Gene3D" id="3.40.30.10">
    <property type="entry name" value="Glutaredoxin"/>
    <property type="match status" value="1"/>
</dbReference>
<dbReference type="Pfam" id="PF02798">
    <property type="entry name" value="GST_N"/>
    <property type="match status" value="1"/>
</dbReference>
<keyword evidence="5" id="KW-1185">Reference proteome</keyword>
<dbReference type="EMBL" id="NWUF01000009">
    <property type="protein sequence ID" value="PCE42264.1"/>
    <property type="molecule type" value="Genomic_DNA"/>
</dbReference>
<dbReference type="InterPro" id="IPR040079">
    <property type="entry name" value="Glutathione_S-Trfase"/>
</dbReference>
<protein>
    <submittedName>
        <fullName evidence="4">Glutathione S-transferase family protein</fullName>
    </submittedName>
</protein>
<evidence type="ECO:0000259" key="3">
    <source>
        <dbReference type="PROSITE" id="PS50405"/>
    </source>
</evidence>
<dbReference type="Proteomes" id="UP000218934">
    <property type="component" value="Unassembled WGS sequence"/>
</dbReference>
<dbReference type="PANTHER" id="PTHR43969">
    <property type="entry name" value="GLUTATHIONE S TRANSFERASE D10, ISOFORM A-RELATED"/>
    <property type="match status" value="1"/>
</dbReference>
<dbReference type="CDD" id="cd03056">
    <property type="entry name" value="GST_N_4"/>
    <property type="match status" value="1"/>
</dbReference>
<sequence>MKLYYSPKSGHSHRARLFLSLLGVRFELIEVDLAARQHKSADFLRLNAFGQVPVLEDDGIAIADSNAILVYLAQKFGRTDWYPEDASGAARVQRWLSVAAGQLVQGPASARLVTLFGAKIDAQAAIDRAHALLAVIETELEQTGWLAADHPTIADIALYSYVARAPEGNVGLDAYLRIQAWLERIETLRGFVPFAIHPVGHYAPGAPLAHLAMA</sequence>
<dbReference type="GO" id="GO:0004364">
    <property type="term" value="F:glutathione transferase activity"/>
    <property type="evidence" value="ECO:0007669"/>
    <property type="project" value="TreeGrafter"/>
</dbReference>
<dbReference type="PANTHER" id="PTHR43969:SF7">
    <property type="entry name" value="GST-CONTAINING FLYWCH ZINC-FINGER PROTEIN"/>
    <property type="match status" value="1"/>
</dbReference>
<evidence type="ECO:0000313" key="5">
    <source>
        <dbReference type="Proteomes" id="UP000218934"/>
    </source>
</evidence>
<dbReference type="AlphaFoldDB" id="A0A2A4FX49"/>
<accession>A0A2A4FX49</accession>
<comment type="caution">
    <text evidence="4">The sequence shown here is derived from an EMBL/GenBank/DDBJ whole genome shotgun (WGS) entry which is preliminary data.</text>
</comment>
<reference evidence="4 5" key="1">
    <citation type="submission" date="2017-09" db="EMBL/GenBank/DDBJ databases">
        <title>The Catabolism of 3,6-Dichlorosalicylic acid is Initiated by the Cytochrome P450 Monooxygenase DsmABC in Rhizorhabdus dicambivorans Ndbn-20.</title>
        <authorList>
            <person name="Na L."/>
        </authorList>
    </citation>
    <scope>NUCLEOTIDE SEQUENCE [LARGE SCALE GENOMIC DNA]</scope>
    <source>
        <strain evidence="4 5">Ndbn-20m</strain>
    </source>
</reference>
<dbReference type="PROSITE" id="PS50404">
    <property type="entry name" value="GST_NTER"/>
    <property type="match status" value="1"/>
</dbReference>